<evidence type="ECO:0000256" key="7">
    <source>
        <dbReference type="ARBA" id="ARBA00023180"/>
    </source>
</evidence>
<evidence type="ECO:0000256" key="9">
    <source>
        <dbReference type="SAM" id="SignalP"/>
    </source>
</evidence>
<dbReference type="Pfam" id="PF00089">
    <property type="entry name" value="Trypsin"/>
    <property type="match status" value="1"/>
</dbReference>
<protein>
    <recommendedName>
        <fullName evidence="10">Peptidase S1 domain-containing protein</fullName>
    </recommendedName>
</protein>
<feature type="chain" id="PRO_5035839929" description="Peptidase S1 domain-containing protein" evidence="9">
    <location>
        <begin position="24"/>
        <end position="266"/>
    </location>
</feature>
<evidence type="ECO:0000313" key="12">
    <source>
        <dbReference type="Proteomes" id="UP000693981"/>
    </source>
</evidence>
<evidence type="ECO:0000256" key="8">
    <source>
        <dbReference type="RuleBase" id="RU363034"/>
    </source>
</evidence>
<accession>A0A8T1VZF0</accession>
<reference evidence="11" key="1">
    <citation type="submission" date="2021-02" db="EMBL/GenBank/DDBJ databases">
        <authorList>
            <person name="Palmer J.M."/>
        </authorList>
    </citation>
    <scope>NUCLEOTIDE SEQUENCE</scope>
    <source>
        <strain evidence="11">SCRP23</strain>
    </source>
</reference>
<dbReference type="OrthoDB" id="105698at2759"/>
<dbReference type="InterPro" id="IPR001254">
    <property type="entry name" value="Trypsin_dom"/>
</dbReference>
<evidence type="ECO:0000256" key="3">
    <source>
        <dbReference type="ARBA" id="ARBA00022525"/>
    </source>
</evidence>
<keyword evidence="6" id="KW-1015">Disulfide bond</keyword>
<keyword evidence="8" id="KW-0378">Hydrolase</keyword>
<dbReference type="InterPro" id="IPR033116">
    <property type="entry name" value="TRYPSIN_SER"/>
</dbReference>
<comment type="subcellular location">
    <subcellularLocation>
        <location evidence="1">Secreted</location>
    </subcellularLocation>
</comment>
<dbReference type="PROSITE" id="PS51257">
    <property type="entry name" value="PROKAR_LIPOPROTEIN"/>
    <property type="match status" value="1"/>
</dbReference>
<evidence type="ECO:0000313" key="11">
    <source>
        <dbReference type="EMBL" id="KAG7386615.1"/>
    </source>
</evidence>
<dbReference type="Proteomes" id="UP000693981">
    <property type="component" value="Unassembled WGS sequence"/>
</dbReference>
<feature type="signal peptide" evidence="9">
    <location>
        <begin position="1"/>
        <end position="23"/>
    </location>
</feature>
<evidence type="ECO:0000256" key="2">
    <source>
        <dbReference type="ARBA" id="ARBA00007664"/>
    </source>
</evidence>
<dbReference type="GO" id="GO:0006508">
    <property type="term" value="P:proteolysis"/>
    <property type="evidence" value="ECO:0007669"/>
    <property type="project" value="UniProtKB-KW"/>
</dbReference>
<comment type="similarity">
    <text evidence="2">Belongs to the peptidase S1 family.</text>
</comment>
<keyword evidence="5" id="KW-0843">Virulence</keyword>
<keyword evidence="7" id="KW-0325">Glycoprotein</keyword>
<evidence type="ECO:0000256" key="4">
    <source>
        <dbReference type="ARBA" id="ARBA00022729"/>
    </source>
</evidence>
<proteinExistence type="inferred from homology"/>
<dbReference type="AlphaFoldDB" id="A0A8T1VZF0"/>
<dbReference type="PROSITE" id="PS00135">
    <property type="entry name" value="TRYPSIN_SER"/>
    <property type="match status" value="1"/>
</dbReference>
<dbReference type="FunFam" id="2.40.10.10:FF:000156">
    <property type="entry name" value="MIP06385p"/>
    <property type="match status" value="1"/>
</dbReference>
<name>A0A8T1VZF0_9STRA</name>
<dbReference type="PANTHER" id="PTHR24276">
    <property type="entry name" value="POLYSERASE-RELATED"/>
    <property type="match status" value="1"/>
</dbReference>
<gene>
    <name evidence="11" type="ORF">PHYBOEH_008615</name>
</gene>
<dbReference type="EMBL" id="JAGDFL010000506">
    <property type="protein sequence ID" value="KAG7386615.1"/>
    <property type="molecule type" value="Genomic_DNA"/>
</dbReference>
<keyword evidence="4 9" id="KW-0732">Signal</keyword>
<dbReference type="GO" id="GO:0005576">
    <property type="term" value="C:extracellular region"/>
    <property type="evidence" value="ECO:0007669"/>
    <property type="project" value="UniProtKB-SubCell"/>
</dbReference>
<sequence>MKTVTAFAVAAFVLSCIASPLNANGNYERKLIIGGDVVPRNTKTYTTGLRATIDGNSFCSGSLISPTHVLTASHCLVYDIRWATIGSHFRNGTQDGEQIRVISIMTHPNYSENVQYSDDFMVVELARPSTFTPVKLAAADDSDFEAGKWATAMGWGTFSEGGDDYAYELQRVDVQLASDEACANYETVDFSMVCAGGVMGKDSCGGDSGGPLILDGGNSTEDVLIGGVSWAKDDTCAREGYYGIYSRVSSARAWIDSITAGNGTCL</sequence>
<feature type="domain" description="Peptidase S1" evidence="10">
    <location>
        <begin position="32"/>
        <end position="260"/>
    </location>
</feature>
<evidence type="ECO:0000256" key="6">
    <source>
        <dbReference type="ARBA" id="ARBA00023157"/>
    </source>
</evidence>
<keyword evidence="8" id="KW-0720">Serine protease</keyword>
<dbReference type="PANTHER" id="PTHR24276:SF98">
    <property type="entry name" value="FI18310P1-RELATED"/>
    <property type="match status" value="1"/>
</dbReference>
<dbReference type="InterPro" id="IPR050430">
    <property type="entry name" value="Peptidase_S1"/>
</dbReference>
<dbReference type="GO" id="GO:0004252">
    <property type="term" value="F:serine-type endopeptidase activity"/>
    <property type="evidence" value="ECO:0007669"/>
    <property type="project" value="InterPro"/>
</dbReference>
<evidence type="ECO:0000256" key="1">
    <source>
        <dbReference type="ARBA" id="ARBA00004613"/>
    </source>
</evidence>
<keyword evidence="12" id="KW-1185">Reference proteome</keyword>
<organism evidence="11 12">
    <name type="scientific">Phytophthora boehmeriae</name>
    <dbReference type="NCBI Taxonomy" id="109152"/>
    <lineage>
        <taxon>Eukaryota</taxon>
        <taxon>Sar</taxon>
        <taxon>Stramenopiles</taxon>
        <taxon>Oomycota</taxon>
        <taxon>Peronosporomycetes</taxon>
        <taxon>Peronosporales</taxon>
        <taxon>Peronosporaceae</taxon>
        <taxon>Phytophthora</taxon>
    </lineage>
</organism>
<dbReference type="CDD" id="cd00190">
    <property type="entry name" value="Tryp_SPc"/>
    <property type="match status" value="1"/>
</dbReference>
<dbReference type="SMART" id="SM00020">
    <property type="entry name" value="Tryp_SPc"/>
    <property type="match status" value="1"/>
</dbReference>
<evidence type="ECO:0000259" key="10">
    <source>
        <dbReference type="PROSITE" id="PS50240"/>
    </source>
</evidence>
<dbReference type="PROSITE" id="PS00134">
    <property type="entry name" value="TRYPSIN_HIS"/>
    <property type="match status" value="1"/>
</dbReference>
<evidence type="ECO:0000256" key="5">
    <source>
        <dbReference type="ARBA" id="ARBA00023026"/>
    </source>
</evidence>
<dbReference type="PROSITE" id="PS50240">
    <property type="entry name" value="TRYPSIN_DOM"/>
    <property type="match status" value="1"/>
</dbReference>
<keyword evidence="3" id="KW-0964">Secreted</keyword>
<comment type="caution">
    <text evidence="11">The sequence shown here is derived from an EMBL/GenBank/DDBJ whole genome shotgun (WGS) entry which is preliminary data.</text>
</comment>
<dbReference type="InterPro" id="IPR018114">
    <property type="entry name" value="TRYPSIN_HIS"/>
</dbReference>
<keyword evidence="8" id="KW-0645">Protease</keyword>